<dbReference type="EMBL" id="LSZW01000054">
    <property type="protein sequence ID" value="KXK65886.1"/>
    <property type="molecule type" value="Genomic_DNA"/>
</dbReference>
<evidence type="ECO:0000313" key="2">
    <source>
        <dbReference type="EMBL" id="KXK65886.1"/>
    </source>
</evidence>
<feature type="transmembrane region" description="Helical" evidence="1">
    <location>
        <begin position="75"/>
        <end position="94"/>
    </location>
</feature>
<comment type="caution">
    <text evidence="2">The sequence shown here is derived from an EMBL/GenBank/DDBJ whole genome shotgun (WGS) entry which is preliminary data.</text>
</comment>
<dbReference type="OrthoDB" id="2085509at2"/>
<dbReference type="AlphaFoldDB" id="A0A136Q5Q1"/>
<protein>
    <recommendedName>
        <fullName evidence="4">DUF3784 domain-containing protein</fullName>
    </recommendedName>
</protein>
<keyword evidence="1" id="KW-0472">Membrane</keyword>
<keyword evidence="1" id="KW-1133">Transmembrane helix</keyword>
<feature type="transmembrane region" description="Helical" evidence="1">
    <location>
        <begin position="45"/>
        <end position="63"/>
    </location>
</feature>
<reference evidence="2 3" key="1">
    <citation type="submission" date="2016-02" db="EMBL/GenBank/DDBJ databases">
        <authorList>
            <person name="Wen L."/>
            <person name="He K."/>
            <person name="Yang H."/>
        </authorList>
    </citation>
    <scope>NUCLEOTIDE SEQUENCE [LARGE SCALE GENOMIC DNA]</scope>
    <source>
        <strain evidence="2 3">DSM 22607</strain>
    </source>
</reference>
<dbReference type="STRING" id="626937.HMPREF3293_01178"/>
<organism evidence="2 3">
    <name type="scientific">Christensenella minuta</name>
    <dbReference type="NCBI Taxonomy" id="626937"/>
    <lineage>
        <taxon>Bacteria</taxon>
        <taxon>Bacillati</taxon>
        <taxon>Bacillota</taxon>
        <taxon>Clostridia</taxon>
        <taxon>Christensenellales</taxon>
        <taxon>Christensenellaceae</taxon>
        <taxon>Christensenella</taxon>
    </lineage>
</organism>
<sequence length="113" mass="13265">MEGAFNFMIIFDIFIAVYLLYYAIKGSGKAYENDYPEEMQAAHRKLLRTFCWITGVPLLVLSVLEYTSEDKAMSIWSIISIVYILACVVAYFIIFRVKFKEYLKDPRKNLPKR</sequence>
<evidence type="ECO:0000256" key="1">
    <source>
        <dbReference type="SAM" id="Phobius"/>
    </source>
</evidence>
<dbReference type="KEGG" id="cmiu:B1H56_06130"/>
<keyword evidence="3" id="KW-1185">Reference proteome</keyword>
<evidence type="ECO:0000313" key="3">
    <source>
        <dbReference type="Proteomes" id="UP000070366"/>
    </source>
</evidence>
<proteinExistence type="predicted"/>
<keyword evidence="1" id="KW-0812">Transmembrane</keyword>
<dbReference type="Proteomes" id="UP000070366">
    <property type="component" value="Unassembled WGS sequence"/>
</dbReference>
<feature type="transmembrane region" description="Helical" evidence="1">
    <location>
        <begin position="6"/>
        <end position="24"/>
    </location>
</feature>
<evidence type="ECO:0008006" key="4">
    <source>
        <dbReference type="Google" id="ProtNLM"/>
    </source>
</evidence>
<accession>A0A136Q5Q1</accession>
<name>A0A136Q5Q1_9FIRM</name>
<gene>
    <name evidence="2" type="ORF">HMPREF3293_01178</name>
</gene>